<name>A0A7S8HRU3_FUSCU</name>
<sequence>MRPSIVFATIASQCLLVAARENNDAQHWEASAFDAHINAKDPHQDPWQKGPLVERWRQWMRRQDTSATDDKETSTEAKSETRETTKDEETTTEDKAATTEDKQTTTEDKPTTTEDKPTTTDEPVSTTEESTTEATSTEQSSSSSTISSTETSSDLTSTSTSTSTRSTLTSLAQGASCYSTTVSTSVVCHITTDGRTESASCITNRMTSSTCAPGLFCEIHPDSGSTVCMEQHNEIGTEGIVVASIFAVCIAGCMAALVGMCVRDKRAQKKFEKLKRVKTLRTAKREEHANLMAAGGQI</sequence>
<dbReference type="Proteomes" id="UP000663297">
    <property type="component" value="Chromosome 1"/>
</dbReference>
<feature type="compositionally biased region" description="Basic and acidic residues" evidence="1">
    <location>
        <begin position="61"/>
        <end position="119"/>
    </location>
</feature>
<keyword evidence="2" id="KW-0472">Membrane</keyword>
<feature type="chain" id="PRO_5030604931" description="Extracellular membrane protein CFEM domain-containing protein" evidence="3">
    <location>
        <begin position="20"/>
        <end position="298"/>
    </location>
</feature>
<dbReference type="EMBL" id="CP064747">
    <property type="protein sequence ID" value="QPC58973.1"/>
    <property type="molecule type" value="Genomic_DNA"/>
</dbReference>
<feature type="compositionally biased region" description="Low complexity" evidence="1">
    <location>
        <begin position="120"/>
        <end position="166"/>
    </location>
</feature>
<evidence type="ECO:0000313" key="4">
    <source>
        <dbReference type="EMBL" id="QPC58973.1"/>
    </source>
</evidence>
<keyword evidence="2" id="KW-0812">Transmembrane</keyword>
<feature type="transmembrane region" description="Helical" evidence="2">
    <location>
        <begin position="240"/>
        <end position="262"/>
    </location>
</feature>
<keyword evidence="2" id="KW-1133">Transmembrane helix</keyword>
<evidence type="ECO:0000256" key="1">
    <source>
        <dbReference type="SAM" id="MobiDB-lite"/>
    </source>
</evidence>
<feature type="region of interest" description="Disordered" evidence="1">
    <location>
        <begin position="61"/>
        <end position="166"/>
    </location>
</feature>
<accession>A0A7S8HRU3</accession>
<feature type="signal peptide" evidence="3">
    <location>
        <begin position="1"/>
        <end position="19"/>
    </location>
</feature>
<reference evidence="4" key="1">
    <citation type="submission" date="2020-11" db="EMBL/GenBank/DDBJ databases">
        <title>The chromosome-scale genome resource for two endophytic Fusarium species: F. culmorum and F. pseudograminearum.</title>
        <authorList>
            <person name="Yuan Z."/>
        </authorList>
    </citation>
    <scope>NUCLEOTIDE SEQUENCE</scope>
    <source>
        <strain evidence="4">Class2-1B</strain>
    </source>
</reference>
<evidence type="ECO:0000256" key="2">
    <source>
        <dbReference type="SAM" id="Phobius"/>
    </source>
</evidence>
<protein>
    <recommendedName>
        <fullName evidence="6">Extracellular membrane protein CFEM domain-containing protein</fullName>
    </recommendedName>
</protein>
<gene>
    <name evidence="4" type="ORF">HYE67_001204</name>
</gene>
<evidence type="ECO:0008006" key="6">
    <source>
        <dbReference type="Google" id="ProtNLM"/>
    </source>
</evidence>
<dbReference type="AlphaFoldDB" id="A0A7S8HRU3"/>
<evidence type="ECO:0000313" key="5">
    <source>
        <dbReference type="Proteomes" id="UP000663297"/>
    </source>
</evidence>
<proteinExistence type="predicted"/>
<organism evidence="4 5">
    <name type="scientific">Fusarium culmorum</name>
    <dbReference type="NCBI Taxonomy" id="5516"/>
    <lineage>
        <taxon>Eukaryota</taxon>
        <taxon>Fungi</taxon>
        <taxon>Dikarya</taxon>
        <taxon>Ascomycota</taxon>
        <taxon>Pezizomycotina</taxon>
        <taxon>Sordariomycetes</taxon>
        <taxon>Hypocreomycetidae</taxon>
        <taxon>Hypocreales</taxon>
        <taxon>Nectriaceae</taxon>
        <taxon>Fusarium</taxon>
    </lineage>
</organism>
<keyword evidence="3" id="KW-0732">Signal</keyword>
<evidence type="ECO:0000256" key="3">
    <source>
        <dbReference type="SAM" id="SignalP"/>
    </source>
</evidence>